<comment type="similarity">
    <text evidence="2">Belongs to the AAR2 family.</text>
</comment>
<feature type="compositionally biased region" description="Basic and acidic residues" evidence="9">
    <location>
        <begin position="164"/>
        <end position="178"/>
    </location>
</feature>
<feature type="region of interest" description="Disordered" evidence="9">
    <location>
        <begin position="159"/>
        <end position="220"/>
    </location>
</feature>
<name>A0AA88YLN2_PINIB</name>
<dbReference type="PANTHER" id="PTHR12689:SF4">
    <property type="entry name" value="PROTEIN AAR2 HOMOLOG"/>
    <property type="match status" value="1"/>
</dbReference>
<evidence type="ECO:0000256" key="1">
    <source>
        <dbReference type="ARBA" id="ARBA00003708"/>
    </source>
</evidence>
<dbReference type="InterPro" id="IPR038516">
    <property type="entry name" value="AAR2_N_sf"/>
</dbReference>
<evidence type="ECO:0000256" key="2">
    <source>
        <dbReference type="ARBA" id="ARBA00006281"/>
    </source>
</evidence>
<dbReference type="Pfam" id="PF20981">
    <property type="entry name" value="AAR2_1st"/>
    <property type="match status" value="1"/>
</dbReference>
<feature type="compositionally biased region" description="Basic and acidic residues" evidence="9">
    <location>
        <begin position="198"/>
        <end position="220"/>
    </location>
</feature>
<proteinExistence type="inferred from homology"/>
<dbReference type="Pfam" id="PF05282">
    <property type="entry name" value="AAR2"/>
    <property type="match status" value="1"/>
</dbReference>
<dbReference type="CDD" id="cd13777">
    <property type="entry name" value="Aar2_N"/>
    <property type="match status" value="1"/>
</dbReference>
<dbReference type="Proteomes" id="UP001186944">
    <property type="component" value="Unassembled WGS sequence"/>
</dbReference>
<dbReference type="AlphaFoldDB" id="A0AA88YLN2"/>
<dbReference type="InterPro" id="IPR033648">
    <property type="entry name" value="AAR2_C"/>
</dbReference>
<evidence type="ECO:0000259" key="10">
    <source>
        <dbReference type="Pfam" id="PF05282"/>
    </source>
</evidence>
<keyword evidence="6" id="KW-0508">mRNA splicing</keyword>
<dbReference type="Gene3D" id="1.25.40.550">
    <property type="entry name" value="Aar2, C-terminal domain-like"/>
    <property type="match status" value="1"/>
</dbReference>
<feature type="domain" description="AAR2 N-terminal" evidence="11">
    <location>
        <begin position="13"/>
        <end position="144"/>
    </location>
</feature>
<dbReference type="FunFam" id="1.25.40.550:FF:000001">
    <property type="entry name" value="AAR2 splicing factor homolog"/>
    <property type="match status" value="1"/>
</dbReference>
<feature type="domain" description="AAR2 C-terminal" evidence="10">
    <location>
        <begin position="232"/>
        <end position="386"/>
    </location>
</feature>
<evidence type="ECO:0000256" key="5">
    <source>
        <dbReference type="ARBA" id="ARBA00022728"/>
    </source>
</evidence>
<evidence type="ECO:0000256" key="3">
    <source>
        <dbReference type="ARBA" id="ARBA00016372"/>
    </source>
</evidence>
<accession>A0AA88YLN2</accession>
<comment type="subunit">
    <text evidence="8">Interacts with PRPF8 (via RNase H homology domain). Component of a U5 snRNP complex that contains PRPF8.</text>
</comment>
<reference evidence="12" key="1">
    <citation type="submission" date="2019-08" db="EMBL/GenBank/DDBJ databases">
        <title>The improved chromosome-level genome for the pearl oyster Pinctada fucata martensii using PacBio sequencing and Hi-C.</title>
        <authorList>
            <person name="Zheng Z."/>
        </authorList>
    </citation>
    <scope>NUCLEOTIDE SEQUENCE</scope>
    <source>
        <strain evidence="12">ZZ-2019</strain>
        <tissue evidence="12">Adductor muscle</tissue>
    </source>
</reference>
<gene>
    <name evidence="12" type="ORF">FSP39_023327</name>
</gene>
<dbReference type="InterPro" id="IPR033647">
    <property type="entry name" value="Aar2_N"/>
</dbReference>
<evidence type="ECO:0000259" key="11">
    <source>
        <dbReference type="Pfam" id="PF20981"/>
    </source>
</evidence>
<comment type="caution">
    <text evidence="12">The sequence shown here is derived from an EMBL/GenBank/DDBJ whole genome shotgun (WGS) entry which is preliminary data.</text>
</comment>
<evidence type="ECO:0000256" key="8">
    <source>
        <dbReference type="ARBA" id="ARBA00047009"/>
    </source>
</evidence>
<evidence type="ECO:0000313" key="13">
    <source>
        <dbReference type="Proteomes" id="UP001186944"/>
    </source>
</evidence>
<dbReference type="InterPro" id="IPR038514">
    <property type="entry name" value="AAR2_C_sf"/>
</dbReference>
<dbReference type="FunFam" id="2.60.34.20:FF:000001">
    <property type="entry name" value="protein AAR2 homolog"/>
    <property type="match status" value="1"/>
</dbReference>
<evidence type="ECO:0000256" key="4">
    <source>
        <dbReference type="ARBA" id="ARBA00022664"/>
    </source>
</evidence>
<comment type="function">
    <text evidence="1">Component of the U5 snRNP complex that is required for spliceosome assembly and for pre-mRNA splicing.</text>
</comment>
<keyword evidence="5" id="KW-0747">Spliceosome</keyword>
<dbReference type="PANTHER" id="PTHR12689">
    <property type="entry name" value="A1 CISTRON SPLICING FACTOR AAR2-RELATED"/>
    <property type="match status" value="1"/>
</dbReference>
<organism evidence="12 13">
    <name type="scientific">Pinctada imbricata</name>
    <name type="common">Atlantic pearl-oyster</name>
    <name type="synonym">Pinctada martensii</name>
    <dbReference type="NCBI Taxonomy" id="66713"/>
    <lineage>
        <taxon>Eukaryota</taxon>
        <taxon>Metazoa</taxon>
        <taxon>Spiralia</taxon>
        <taxon>Lophotrochozoa</taxon>
        <taxon>Mollusca</taxon>
        <taxon>Bivalvia</taxon>
        <taxon>Autobranchia</taxon>
        <taxon>Pteriomorphia</taxon>
        <taxon>Pterioida</taxon>
        <taxon>Pterioidea</taxon>
        <taxon>Pteriidae</taxon>
        <taxon>Pinctada</taxon>
    </lineage>
</organism>
<dbReference type="CDD" id="cd13778">
    <property type="entry name" value="Aar2_C"/>
    <property type="match status" value="1"/>
</dbReference>
<dbReference type="InterPro" id="IPR007946">
    <property type="entry name" value="AAR2"/>
</dbReference>
<protein>
    <recommendedName>
        <fullName evidence="3">Protein AAR2 homolog</fullName>
    </recommendedName>
    <alternativeName>
        <fullName evidence="7">AAR2 splicing factor homolog</fullName>
    </alternativeName>
</protein>
<evidence type="ECO:0000313" key="12">
    <source>
        <dbReference type="EMBL" id="KAK3107844.1"/>
    </source>
</evidence>
<dbReference type="GO" id="GO:0000244">
    <property type="term" value="P:spliceosomal tri-snRNP complex assembly"/>
    <property type="evidence" value="ECO:0007669"/>
    <property type="project" value="TreeGrafter"/>
</dbReference>
<evidence type="ECO:0000256" key="7">
    <source>
        <dbReference type="ARBA" id="ARBA00030625"/>
    </source>
</evidence>
<evidence type="ECO:0000256" key="9">
    <source>
        <dbReference type="SAM" id="MobiDB-lite"/>
    </source>
</evidence>
<dbReference type="Gene3D" id="2.60.34.20">
    <property type="match status" value="1"/>
</dbReference>
<keyword evidence="4" id="KW-0507">mRNA processing</keyword>
<sequence>MMDQDTAQVLFREGAFLIMNEVLEGTEFGIDYLSWNVGPRFRGVKMIPPGLHFVYYSACSKEGDTGPRKGFFHNFEKKEIIVKRWNKLEEDIEDEQLSSEDLQRYHDNICDLDRNLGPYPYEHYKKWVSLTNHLTWSLCKGLQPVRGRVAAVTDFISSRSNTQSRKDTMEANVRDKSSDQSNECLQDERGETSQSNKRTQEKEEADSEPKNLREAESKLPQMEVKEDSMIRFNKIPQKYPTGSSPTQITKYSMDSSYALEKMISECYNGDENGILGEIQFSFICLLIGQIYDAFDQWKHLVHLLCSCEDALMKHENLFANFITILYFQVQEIPEDFFVDIVSQNNFLTTTLQEFFSNVEGCPLSNTLRKKALRFREHLTQKFKWDFTSEPDDCAPVVVDLS</sequence>
<keyword evidence="13" id="KW-1185">Reference proteome</keyword>
<evidence type="ECO:0000256" key="6">
    <source>
        <dbReference type="ARBA" id="ARBA00023187"/>
    </source>
</evidence>
<dbReference type="EMBL" id="VSWD01000002">
    <property type="protein sequence ID" value="KAK3107844.1"/>
    <property type="molecule type" value="Genomic_DNA"/>
</dbReference>
<dbReference type="GO" id="GO:0005681">
    <property type="term" value="C:spliceosomal complex"/>
    <property type="evidence" value="ECO:0007669"/>
    <property type="project" value="UniProtKB-KW"/>
</dbReference>